<feature type="chain" id="PRO_5041987450" evidence="1">
    <location>
        <begin position="23"/>
        <end position="128"/>
    </location>
</feature>
<accession>A0AAD5QDL0</accession>
<keyword evidence="3" id="KW-1185">Reference proteome</keyword>
<name>A0AAD5QDL0_PARTN</name>
<gene>
    <name evidence="2" type="ORF">KIN20_002513</name>
</gene>
<organism evidence="2 3">
    <name type="scientific">Parelaphostrongylus tenuis</name>
    <name type="common">Meningeal worm</name>
    <dbReference type="NCBI Taxonomy" id="148309"/>
    <lineage>
        <taxon>Eukaryota</taxon>
        <taxon>Metazoa</taxon>
        <taxon>Ecdysozoa</taxon>
        <taxon>Nematoda</taxon>
        <taxon>Chromadorea</taxon>
        <taxon>Rhabditida</taxon>
        <taxon>Rhabditina</taxon>
        <taxon>Rhabditomorpha</taxon>
        <taxon>Strongyloidea</taxon>
        <taxon>Metastrongylidae</taxon>
        <taxon>Parelaphostrongylus</taxon>
    </lineage>
</organism>
<proteinExistence type="predicted"/>
<reference evidence="2" key="1">
    <citation type="submission" date="2021-06" db="EMBL/GenBank/DDBJ databases">
        <title>Parelaphostrongylus tenuis whole genome reference sequence.</title>
        <authorList>
            <person name="Garwood T.J."/>
            <person name="Larsen P.A."/>
            <person name="Fountain-Jones N.M."/>
            <person name="Garbe J.R."/>
            <person name="Macchietto M.G."/>
            <person name="Kania S.A."/>
            <person name="Gerhold R.W."/>
            <person name="Richards J.E."/>
            <person name="Wolf T.M."/>
        </authorList>
    </citation>
    <scope>NUCLEOTIDE SEQUENCE</scope>
    <source>
        <strain evidence="2">MNPRO001-30</strain>
        <tissue evidence="2">Meninges</tissue>
    </source>
</reference>
<comment type="caution">
    <text evidence="2">The sequence shown here is derived from an EMBL/GenBank/DDBJ whole genome shotgun (WGS) entry which is preliminary data.</text>
</comment>
<sequence>MASLPTNPIMITLLAIISTVLGCGVNACWSRAFTVTGFNNFNPLPWFTLAINAVRAPDIATNMASDSGFVQRLVVQTVFDVLERQARSALLPDALIPTILGELTVENNFTPIDCPMITDPEEMRELSN</sequence>
<evidence type="ECO:0000313" key="2">
    <source>
        <dbReference type="EMBL" id="KAJ1347457.1"/>
    </source>
</evidence>
<evidence type="ECO:0000313" key="3">
    <source>
        <dbReference type="Proteomes" id="UP001196413"/>
    </source>
</evidence>
<evidence type="ECO:0000256" key="1">
    <source>
        <dbReference type="SAM" id="SignalP"/>
    </source>
</evidence>
<dbReference type="AlphaFoldDB" id="A0AAD5QDL0"/>
<protein>
    <submittedName>
        <fullName evidence="2">Uncharacterized protein</fullName>
    </submittedName>
</protein>
<dbReference type="EMBL" id="JAHQIW010000314">
    <property type="protein sequence ID" value="KAJ1347457.1"/>
    <property type="molecule type" value="Genomic_DNA"/>
</dbReference>
<dbReference type="Proteomes" id="UP001196413">
    <property type="component" value="Unassembled WGS sequence"/>
</dbReference>
<keyword evidence="1" id="KW-0732">Signal</keyword>
<feature type="signal peptide" evidence="1">
    <location>
        <begin position="1"/>
        <end position="22"/>
    </location>
</feature>